<evidence type="ECO:0000313" key="11">
    <source>
        <dbReference type="EMBL" id="CAF1288019.1"/>
    </source>
</evidence>
<feature type="transmembrane region" description="Helical" evidence="8">
    <location>
        <begin position="29"/>
        <end position="48"/>
    </location>
</feature>
<dbReference type="Proteomes" id="UP000663828">
    <property type="component" value="Unassembled WGS sequence"/>
</dbReference>
<evidence type="ECO:0000256" key="6">
    <source>
        <dbReference type="ARBA" id="ARBA00023170"/>
    </source>
</evidence>
<evidence type="ECO:0000313" key="12">
    <source>
        <dbReference type="Proteomes" id="UP000663828"/>
    </source>
</evidence>
<dbReference type="InterPro" id="IPR017452">
    <property type="entry name" value="GPCR_Rhodpsn_7TM"/>
</dbReference>
<feature type="transmembrane region" description="Helical" evidence="8">
    <location>
        <begin position="205"/>
        <end position="231"/>
    </location>
</feature>
<dbReference type="SUPFAM" id="SSF81321">
    <property type="entry name" value="Family A G protein-coupled receptor-like"/>
    <property type="match status" value="1"/>
</dbReference>
<feature type="transmembrane region" description="Helical" evidence="8">
    <location>
        <begin position="162"/>
        <end position="184"/>
    </location>
</feature>
<sequence>MIVVACIGFIFSLLLIVIISFHRKSHTVTNLLLCELCFTALCFYSLHFTGCYYGTRQNWSENQPLCTLRAYLLDVTITSASYSFFIQSISRLFFTRFYNNRTWLTWRTHWILITVKYVVSFLIAIVPFFYENGFGLVEGDRMCMITMKTKAMPLYTLTTSSMLPTIGVIYIYGIILYQIRLVVAKVSPNIDRTPSYRNAKRNLKILQQLLILLSILACGATPYLILCFWNLNNSQRPPDELYFISLNFLVLSATIMITISVFMNKKVKDVLNNFIRVKI</sequence>
<keyword evidence="5 8" id="KW-0472">Membrane</keyword>
<dbReference type="OrthoDB" id="10057246at2759"/>
<feature type="transmembrane region" description="Helical" evidence="8">
    <location>
        <begin position="243"/>
        <end position="263"/>
    </location>
</feature>
<protein>
    <recommendedName>
        <fullName evidence="9">G-protein coupled receptors family 1 profile domain-containing protein</fullName>
    </recommendedName>
</protein>
<gene>
    <name evidence="11" type="ORF">EDS130_LOCUS29928</name>
    <name evidence="10" type="ORF">XAT740_LOCUS19992</name>
</gene>
<feature type="transmembrane region" description="Helical" evidence="8">
    <location>
        <begin position="110"/>
        <end position="130"/>
    </location>
</feature>
<feature type="domain" description="G-protein coupled receptors family 1 profile" evidence="9">
    <location>
        <begin position="11"/>
        <end position="268"/>
    </location>
</feature>
<dbReference type="PANTHER" id="PTHR24240">
    <property type="entry name" value="OPSIN"/>
    <property type="match status" value="1"/>
</dbReference>
<dbReference type="AlphaFoldDB" id="A0A814RIN7"/>
<keyword evidence="4" id="KW-0297">G-protein coupled receptor</keyword>
<evidence type="ECO:0000256" key="4">
    <source>
        <dbReference type="ARBA" id="ARBA00023040"/>
    </source>
</evidence>
<keyword evidence="6" id="KW-0675">Receptor</keyword>
<comment type="subcellular location">
    <subcellularLocation>
        <location evidence="1">Membrane</location>
        <topology evidence="1">Multi-pass membrane protein</topology>
    </subcellularLocation>
</comment>
<keyword evidence="3 8" id="KW-1133">Transmembrane helix</keyword>
<organism evidence="10 12">
    <name type="scientific">Adineta ricciae</name>
    <name type="common">Rotifer</name>
    <dbReference type="NCBI Taxonomy" id="249248"/>
    <lineage>
        <taxon>Eukaryota</taxon>
        <taxon>Metazoa</taxon>
        <taxon>Spiralia</taxon>
        <taxon>Gnathifera</taxon>
        <taxon>Rotifera</taxon>
        <taxon>Eurotatoria</taxon>
        <taxon>Bdelloidea</taxon>
        <taxon>Adinetida</taxon>
        <taxon>Adinetidae</taxon>
        <taxon>Adineta</taxon>
    </lineage>
</organism>
<keyword evidence="2 8" id="KW-0812">Transmembrane</keyword>
<evidence type="ECO:0000256" key="5">
    <source>
        <dbReference type="ARBA" id="ARBA00023136"/>
    </source>
</evidence>
<evidence type="ECO:0000259" key="9">
    <source>
        <dbReference type="PROSITE" id="PS50262"/>
    </source>
</evidence>
<keyword evidence="12" id="KW-1185">Reference proteome</keyword>
<dbReference type="CDD" id="cd00637">
    <property type="entry name" value="7tm_classA_rhodopsin-like"/>
    <property type="match status" value="1"/>
</dbReference>
<evidence type="ECO:0000256" key="3">
    <source>
        <dbReference type="ARBA" id="ARBA00022989"/>
    </source>
</evidence>
<dbReference type="GO" id="GO:0016020">
    <property type="term" value="C:membrane"/>
    <property type="evidence" value="ECO:0007669"/>
    <property type="project" value="UniProtKB-SubCell"/>
</dbReference>
<feature type="transmembrane region" description="Helical" evidence="8">
    <location>
        <begin position="6"/>
        <end position="22"/>
    </location>
</feature>
<evidence type="ECO:0000256" key="8">
    <source>
        <dbReference type="SAM" id="Phobius"/>
    </source>
</evidence>
<dbReference type="InterPro" id="IPR000276">
    <property type="entry name" value="GPCR_Rhodpsn"/>
</dbReference>
<dbReference type="InterPro" id="IPR050125">
    <property type="entry name" value="GPCR_opsins"/>
</dbReference>
<name>A0A814RIN7_ADIRI</name>
<dbReference type="EMBL" id="CAJNOR010001379">
    <property type="protein sequence ID" value="CAF1132748.1"/>
    <property type="molecule type" value="Genomic_DNA"/>
</dbReference>
<evidence type="ECO:0000256" key="2">
    <source>
        <dbReference type="ARBA" id="ARBA00022692"/>
    </source>
</evidence>
<dbReference type="GO" id="GO:0004930">
    <property type="term" value="F:G protein-coupled receptor activity"/>
    <property type="evidence" value="ECO:0007669"/>
    <property type="project" value="UniProtKB-KW"/>
</dbReference>
<dbReference type="PROSITE" id="PS50262">
    <property type="entry name" value="G_PROTEIN_RECEP_F1_2"/>
    <property type="match status" value="1"/>
</dbReference>
<dbReference type="Pfam" id="PF00001">
    <property type="entry name" value="7tm_1"/>
    <property type="match status" value="1"/>
</dbReference>
<evidence type="ECO:0000256" key="7">
    <source>
        <dbReference type="ARBA" id="ARBA00023224"/>
    </source>
</evidence>
<dbReference type="Gene3D" id="1.20.1070.10">
    <property type="entry name" value="Rhodopsin 7-helix transmembrane proteins"/>
    <property type="match status" value="1"/>
</dbReference>
<accession>A0A814RIN7</accession>
<reference evidence="10" key="1">
    <citation type="submission" date="2021-02" db="EMBL/GenBank/DDBJ databases">
        <authorList>
            <person name="Nowell W R."/>
        </authorList>
    </citation>
    <scope>NUCLEOTIDE SEQUENCE</scope>
</reference>
<proteinExistence type="predicted"/>
<comment type="caution">
    <text evidence="10">The sequence shown here is derived from an EMBL/GenBank/DDBJ whole genome shotgun (WGS) entry which is preliminary data.</text>
</comment>
<evidence type="ECO:0000256" key="1">
    <source>
        <dbReference type="ARBA" id="ARBA00004141"/>
    </source>
</evidence>
<keyword evidence="7" id="KW-0807">Transducer</keyword>
<evidence type="ECO:0000313" key="10">
    <source>
        <dbReference type="EMBL" id="CAF1132748.1"/>
    </source>
</evidence>
<dbReference type="Proteomes" id="UP000663852">
    <property type="component" value="Unassembled WGS sequence"/>
</dbReference>
<dbReference type="EMBL" id="CAJNOJ010000205">
    <property type="protein sequence ID" value="CAF1288019.1"/>
    <property type="molecule type" value="Genomic_DNA"/>
</dbReference>